<accession>A0A5P1ET38</accession>
<sequence length="106" mass="10966">MRRGSPKAKENAVAALHELCKSGGVALTRRVAKTPALGGLIQSLLFTGTKRARRKAASLARMCQRSEMAGSPPAGMEYAMARSGSMRQGSSFAGGDVSVSVAVSVL</sequence>
<dbReference type="AlphaFoldDB" id="A0A5P1ET38"/>
<evidence type="ECO:0000313" key="2">
    <source>
        <dbReference type="Proteomes" id="UP000243459"/>
    </source>
</evidence>
<dbReference type="Proteomes" id="UP000243459">
    <property type="component" value="Chromosome 5"/>
</dbReference>
<proteinExistence type="predicted"/>
<keyword evidence="2" id="KW-1185">Reference proteome</keyword>
<organism evidence="1 2">
    <name type="scientific">Asparagus officinalis</name>
    <name type="common">Garden asparagus</name>
    <dbReference type="NCBI Taxonomy" id="4686"/>
    <lineage>
        <taxon>Eukaryota</taxon>
        <taxon>Viridiplantae</taxon>
        <taxon>Streptophyta</taxon>
        <taxon>Embryophyta</taxon>
        <taxon>Tracheophyta</taxon>
        <taxon>Spermatophyta</taxon>
        <taxon>Magnoliopsida</taxon>
        <taxon>Liliopsida</taxon>
        <taxon>Asparagales</taxon>
        <taxon>Asparagaceae</taxon>
        <taxon>Asparagoideae</taxon>
        <taxon>Asparagus</taxon>
    </lineage>
</organism>
<reference evidence="2" key="1">
    <citation type="journal article" date="2017" name="Nat. Commun.">
        <title>The asparagus genome sheds light on the origin and evolution of a young Y chromosome.</title>
        <authorList>
            <person name="Harkess A."/>
            <person name="Zhou J."/>
            <person name="Xu C."/>
            <person name="Bowers J.E."/>
            <person name="Van der Hulst R."/>
            <person name="Ayyampalayam S."/>
            <person name="Mercati F."/>
            <person name="Riccardi P."/>
            <person name="McKain M.R."/>
            <person name="Kakrana A."/>
            <person name="Tang H."/>
            <person name="Ray J."/>
            <person name="Groenendijk J."/>
            <person name="Arikit S."/>
            <person name="Mathioni S.M."/>
            <person name="Nakano M."/>
            <person name="Shan H."/>
            <person name="Telgmann-Rauber A."/>
            <person name="Kanno A."/>
            <person name="Yue Z."/>
            <person name="Chen H."/>
            <person name="Li W."/>
            <person name="Chen Y."/>
            <person name="Xu X."/>
            <person name="Zhang Y."/>
            <person name="Luo S."/>
            <person name="Chen H."/>
            <person name="Gao J."/>
            <person name="Mao Z."/>
            <person name="Pires J.C."/>
            <person name="Luo M."/>
            <person name="Kudrna D."/>
            <person name="Wing R.A."/>
            <person name="Meyers B.C."/>
            <person name="Yi K."/>
            <person name="Kong H."/>
            <person name="Lavrijsen P."/>
            <person name="Sunseri F."/>
            <person name="Falavigna A."/>
            <person name="Ye Y."/>
            <person name="Leebens-Mack J.H."/>
            <person name="Chen G."/>
        </authorList>
    </citation>
    <scope>NUCLEOTIDE SEQUENCE [LARGE SCALE GENOMIC DNA]</scope>
    <source>
        <strain evidence="2">cv. DH0086</strain>
    </source>
</reference>
<dbReference type="EMBL" id="CM007385">
    <property type="protein sequence ID" value="ONK68277.1"/>
    <property type="molecule type" value="Genomic_DNA"/>
</dbReference>
<gene>
    <name evidence="1" type="ORF">A4U43_C05F9570</name>
</gene>
<evidence type="ECO:0000313" key="1">
    <source>
        <dbReference type="EMBL" id="ONK68277.1"/>
    </source>
</evidence>
<dbReference type="OMA" id="SLARMCQ"/>
<protein>
    <submittedName>
        <fullName evidence="1">Uncharacterized protein</fullName>
    </submittedName>
</protein>
<dbReference type="Gramene" id="ONK68277">
    <property type="protein sequence ID" value="ONK68277"/>
    <property type="gene ID" value="A4U43_C05F9570"/>
</dbReference>
<name>A0A5P1ET38_ASPOF</name>